<sequence length="246" mass="27730">MSIRVDERRSSMEPITKIRLSEQVIDAIKEMIVKDGFNPGDKFYSENQLTAKLNVSRSSIREAIRILEAVGKVRVEHGRGIFITDSVEDPFSAFSGWLRNNAQSIVEHFEVRLMIDPKAAAYAAEKADEQDIESLTTVCDKFKQLSGSNNTAGIIKCDEEFHRLLAKATKNRTLYFLMKAMTDSLSEGWISSLHTPGRIEKTVAEHKEVVEAIVSRNPQKAEQAMTLHLNNALDDIRKSMSSEKKD</sequence>
<dbReference type="InterPro" id="IPR036388">
    <property type="entry name" value="WH-like_DNA-bd_sf"/>
</dbReference>
<dbReference type="Pfam" id="PF00392">
    <property type="entry name" value="GntR"/>
    <property type="match status" value="1"/>
</dbReference>
<gene>
    <name evidence="5" type="ORF">B4O97_02775</name>
</gene>
<evidence type="ECO:0000256" key="1">
    <source>
        <dbReference type="ARBA" id="ARBA00023015"/>
    </source>
</evidence>
<dbReference type="GO" id="GO:0003700">
    <property type="term" value="F:DNA-binding transcription factor activity"/>
    <property type="evidence" value="ECO:0007669"/>
    <property type="project" value="InterPro"/>
</dbReference>
<reference evidence="5 6" key="1">
    <citation type="submission" date="2017-03" db="EMBL/GenBank/DDBJ databases">
        <title>Draft Genome sequence of Marispirochaeta sp. strain JC444.</title>
        <authorList>
            <person name="Shivani Y."/>
            <person name="Subhash Y."/>
            <person name="Sasikala C."/>
            <person name="Ramana C."/>
        </authorList>
    </citation>
    <scope>NUCLEOTIDE SEQUENCE [LARGE SCALE GENOMIC DNA]</scope>
    <source>
        <strain evidence="5 6">JC444</strain>
    </source>
</reference>
<dbReference type="AlphaFoldDB" id="A0A1Y1S2C1"/>
<keyword evidence="6" id="KW-1185">Reference proteome</keyword>
<evidence type="ECO:0000256" key="2">
    <source>
        <dbReference type="ARBA" id="ARBA00023125"/>
    </source>
</evidence>
<organism evidence="5 6">
    <name type="scientific">Marispirochaeta aestuarii</name>
    <dbReference type="NCBI Taxonomy" id="1963862"/>
    <lineage>
        <taxon>Bacteria</taxon>
        <taxon>Pseudomonadati</taxon>
        <taxon>Spirochaetota</taxon>
        <taxon>Spirochaetia</taxon>
        <taxon>Spirochaetales</taxon>
        <taxon>Spirochaetaceae</taxon>
        <taxon>Marispirochaeta</taxon>
    </lineage>
</organism>
<dbReference type="InterPro" id="IPR036390">
    <property type="entry name" value="WH_DNA-bd_sf"/>
</dbReference>
<evidence type="ECO:0000256" key="3">
    <source>
        <dbReference type="ARBA" id="ARBA00023163"/>
    </source>
</evidence>
<accession>A0A1Y1S2C1</accession>
<dbReference type="PRINTS" id="PR00035">
    <property type="entry name" value="HTHGNTR"/>
</dbReference>
<name>A0A1Y1S2C1_9SPIO</name>
<dbReference type="SUPFAM" id="SSF46785">
    <property type="entry name" value="Winged helix' DNA-binding domain"/>
    <property type="match status" value="1"/>
</dbReference>
<dbReference type="Pfam" id="PF07729">
    <property type="entry name" value="FCD"/>
    <property type="match status" value="1"/>
</dbReference>
<keyword evidence="1" id="KW-0805">Transcription regulation</keyword>
<feature type="domain" description="HTH gntR-type" evidence="4">
    <location>
        <begin position="18"/>
        <end position="86"/>
    </location>
</feature>
<protein>
    <recommendedName>
        <fullName evidence="4">HTH gntR-type domain-containing protein</fullName>
    </recommendedName>
</protein>
<dbReference type="SMART" id="SM00345">
    <property type="entry name" value="HTH_GNTR"/>
    <property type="match status" value="1"/>
</dbReference>
<proteinExistence type="predicted"/>
<dbReference type="InterPro" id="IPR000524">
    <property type="entry name" value="Tscrpt_reg_HTH_GntR"/>
</dbReference>
<dbReference type="Proteomes" id="UP000192343">
    <property type="component" value="Unassembled WGS sequence"/>
</dbReference>
<evidence type="ECO:0000259" key="4">
    <source>
        <dbReference type="PROSITE" id="PS50949"/>
    </source>
</evidence>
<dbReference type="PANTHER" id="PTHR43537">
    <property type="entry name" value="TRANSCRIPTIONAL REGULATOR, GNTR FAMILY"/>
    <property type="match status" value="1"/>
</dbReference>
<dbReference type="PROSITE" id="PS50949">
    <property type="entry name" value="HTH_GNTR"/>
    <property type="match status" value="1"/>
</dbReference>
<keyword evidence="3" id="KW-0804">Transcription</keyword>
<dbReference type="Gene3D" id="1.20.120.530">
    <property type="entry name" value="GntR ligand-binding domain-like"/>
    <property type="match status" value="1"/>
</dbReference>
<keyword evidence="2" id="KW-0238">DNA-binding</keyword>
<dbReference type="PANTHER" id="PTHR43537:SF5">
    <property type="entry name" value="UXU OPERON TRANSCRIPTIONAL REGULATOR"/>
    <property type="match status" value="1"/>
</dbReference>
<dbReference type="SUPFAM" id="SSF48008">
    <property type="entry name" value="GntR ligand-binding domain-like"/>
    <property type="match status" value="1"/>
</dbReference>
<dbReference type="SMART" id="SM00895">
    <property type="entry name" value="FCD"/>
    <property type="match status" value="1"/>
</dbReference>
<dbReference type="EMBL" id="MWQY01000002">
    <property type="protein sequence ID" value="ORC37938.1"/>
    <property type="molecule type" value="Genomic_DNA"/>
</dbReference>
<dbReference type="GO" id="GO:0003677">
    <property type="term" value="F:DNA binding"/>
    <property type="evidence" value="ECO:0007669"/>
    <property type="project" value="UniProtKB-KW"/>
</dbReference>
<dbReference type="STRING" id="1963862.B4O97_02775"/>
<comment type="caution">
    <text evidence="5">The sequence shown here is derived from an EMBL/GenBank/DDBJ whole genome shotgun (WGS) entry which is preliminary data.</text>
</comment>
<dbReference type="Gene3D" id="1.10.10.10">
    <property type="entry name" value="Winged helix-like DNA-binding domain superfamily/Winged helix DNA-binding domain"/>
    <property type="match status" value="1"/>
</dbReference>
<dbReference type="CDD" id="cd07377">
    <property type="entry name" value="WHTH_GntR"/>
    <property type="match status" value="1"/>
</dbReference>
<evidence type="ECO:0000313" key="5">
    <source>
        <dbReference type="EMBL" id="ORC37938.1"/>
    </source>
</evidence>
<dbReference type="InterPro" id="IPR008920">
    <property type="entry name" value="TF_FadR/GntR_C"/>
</dbReference>
<evidence type="ECO:0000313" key="6">
    <source>
        <dbReference type="Proteomes" id="UP000192343"/>
    </source>
</evidence>
<dbReference type="InterPro" id="IPR011711">
    <property type="entry name" value="GntR_C"/>
</dbReference>